<comment type="subcellular location">
    <subcellularLocation>
        <location evidence="1">Cell outer membrane</location>
    </subcellularLocation>
</comment>
<keyword evidence="7" id="KW-0998">Cell outer membrane</keyword>
<evidence type="ECO:0000313" key="10">
    <source>
        <dbReference type="Proteomes" id="UP000075606"/>
    </source>
</evidence>
<evidence type="ECO:0000256" key="2">
    <source>
        <dbReference type="ARBA" id="ARBA00007613"/>
    </source>
</evidence>
<organism evidence="9 10">
    <name type="scientific">Roseivirga spongicola</name>
    <dbReference type="NCBI Taxonomy" id="333140"/>
    <lineage>
        <taxon>Bacteria</taxon>
        <taxon>Pseudomonadati</taxon>
        <taxon>Bacteroidota</taxon>
        <taxon>Cytophagia</taxon>
        <taxon>Cytophagales</taxon>
        <taxon>Roseivirgaceae</taxon>
        <taxon>Roseivirga</taxon>
    </lineage>
</organism>
<accession>A0A150WYF0</accession>
<dbReference type="InterPro" id="IPR051906">
    <property type="entry name" value="TolC-like"/>
</dbReference>
<evidence type="ECO:0000256" key="7">
    <source>
        <dbReference type="ARBA" id="ARBA00023237"/>
    </source>
</evidence>
<dbReference type="PANTHER" id="PTHR30026:SF20">
    <property type="entry name" value="OUTER MEMBRANE PROTEIN TOLC"/>
    <property type="match status" value="1"/>
</dbReference>
<keyword evidence="3" id="KW-0813">Transport</keyword>
<keyword evidence="8" id="KW-0175">Coiled coil</keyword>
<evidence type="ECO:0000256" key="4">
    <source>
        <dbReference type="ARBA" id="ARBA00022452"/>
    </source>
</evidence>
<dbReference type="Pfam" id="PF02321">
    <property type="entry name" value="OEP"/>
    <property type="match status" value="2"/>
</dbReference>
<dbReference type="STRING" id="333140.AWW68_18385"/>
<keyword evidence="4" id="KW-1134">Transmembrane beta strand</keyword>
<dbReference type="AlphaFoldDB" id="A0A150WYF0"/>
<dbReference type="GO" id="GO:0009279">
    <property type="term" value="C:cell outer membrane"/>
    <property type="evidence" value="ECO:0007669"/>
    <property type="project" value="UniProtKB-SubCell"/>
</dbReference>
<sequence length="446" mass="49677">MKKLILIFLIGTSPLIAQEGRRLSLADAINYALEHKAEAQKARLDIQKGELEIAETKAGALPSLAISGNTSYNPLLQENVLPGEIFGQPGTNVRVAFGQKWTSTFTAQVNQTIFNQAVFTGLKAARSTREFYLINAELTEEQVIEKVATAYYQVYQAQQSLENLESNLTLTEQTVEIIQGLYESGLAKKIDYDRSQVALNNAKSNRQQVLNAVQQTENALKFMIGMSIDEPISLPEESFEPTTLFTQNADFLSQRTEVKLMDKQLELLEWRKKATEAEYYPTASLSASYGWLGQGSKMPWWNGESNGVFWSDLSSIGLNLRIPIFSGFATKSRVGKAKIEIAKAEADMRDTMLGLQLAYNNARAQLQNSLITIENQEKNVQLAESVLTDTQNNYSLGLATLNDMLDAERDLSDAKDNLTSAKLDYKLAEIELLKSEGSLRTLTEIK</sequence>
<reference evidence="9 10" key="1">
    <citation type="submission" date="2016-01" db="EMBL/GenBank/DDBJ databases">
        <title>Genome sequencing of Roseivirga spongicola UST030701-084.</title>
        <authorList>
            <person name="Selvaratnam C."/>
            <person name="Thevarajoo S."/>
            <person name="Goh K.M."/>
            <person name="Ee R."/>
            <person name="Chan K.-G."/>
            <person name="Chong C.S."/>
        </authorList>
    </citation>
    <scope>NUCLEOTIDE SEQUENCE [LARGE SCALE GENOMIC DNA]</scope>
    <source>
        <strain evidence="9 10">UST030701-084</strain>
    </source>
</reference>
<dbReference type="GO" id="GO:0015288">
    <property type="term" value="F:porin activity"/>
    <property type="evidence" value="ECO:0007669"/>
    <property type="project" value="TreeGrafter"/>
</dbReference>
<keyword evidence="5" id="KW-0812">Transmembrane</keyword>
<dbReference type="Gene3D" id="1.20.1600.10">
    <property type="entry name" value="Outer membrane efflux proteins (OEP)"/>
    <property type="match status" value="1"/>
</dbReference>
<feature type="coiled-coil region" evidence="8">
    <location>
        <begin position="359"/>
        <end position="431"/>
    </location>
</feature>
<dbReference type="Proteomes" id="UP000075606">
    <property type="component" value="Unassembled WGS sequence"/>
</dbReference>
<dbReference type="RefSeq" id="WP_068225147.1">
    <property type="nucleotide sequence ID" value="NZ_LRPC01000032.1"/>
</dbReference>
<comment type="caution">
    <text evidence="9">The sequence shown here is derived from an EMBL/GenBank/DDBJ whole genome shotgun (WGS) entry which is preliminary data.</text>
</comment>
<comment type="similarity">
    <text evidence="2">Belongs to the outer membrane factor (OMF) (TC 1.B.17) family.</text>
</comment>
<evidence type="ECO:0000256" key="6">
    <source>
        <dbReference type="ARBA" id="ARBA00023136"/>
    </source>
</evidence>
<dbReference type="PANTHER" id="PTHR30026">
    <property type="entry name" value="OUTER MEMBRANE PROTEIN TOLC"/>
    <property type="match status" value="1"/>
</dbReference>
<evidence type="ECO:0000256" key="3">
    <source>
        <dbReference type="ARBA" id="ARBA00022448"/>
    </source>
</evidence>
<gene>
    <name evidence="9" type="ORF">AWW68_18385</name>
</gene>
<proteinExistence type="inferred from homology"/>
<dbReference type="EMBL" id="LRPC01000032">
    <property type="protein sequence ID" value="KYG71513.1"/>
    <property type="molecule type" value="Genomic_DNA"/>
</dbReference>
<evidence type="ECO:0000256" key="5">
    <source>
        <dbReference type="ARBA" id="ARBA00022692"/>
    </source>
</evidence>
<evidence type="ECO:0000256" key="1">
    <source>
        <dbReference type="ARBA" id="ARBA00004442"/>
    </source>
</evidence>
<dbReference type="InterPro" id="IPR003423">
    <property type="entry name" value="OMP_efflux"/>
</dbReference>
<protein>
    <submittedName>
        <fullName evidence="9">Transporter</fullName>
    </submittedName>
</protein>
<dbReference type="GO" id="GO:1990281">
    <property type="term" value="C:efflux pump complex"/>
    <property type="evidence" value="ECO:0007669"/>
    <property type="project" value="TreeGrafter"/>
</dbReference>
<keyword evidence="10" id="KW-1185">Reference proteome</keyword>
<evidence type="ECO:0000256" key="8">
    <source>
        <dbReference type="SAM" id="Coils"/>
    </source>
</evidence>
<dbReference type="OrthoDB" id="1674454at2"/>
<dbReference type="GO" id="GO:0015562">
    <property type="term" value="F:efflux transmembrane transporter activity"/>
    <property type="evidence" value="ECO:0007669"/>
    <property type="project" value="InterPro"/>
</dbReference>
<dbReference type="SUPFAM" id="SSF56954">
    <property type="entry name" value="Outer membrane efflux proteins (OEP)"/>
    <property type="match status" value="1"/>
</dbReference>
<evidence type="ECO:0000313" key="9">
    <source>
        <dbReference type="EMBL" id="KYG71513.1"/>
    </source>
</evidence>
<name>A0A150WYF0_9BACT</name>
<keyword evidence="6" id="KW-0472">Membrane</keyword>